<dbReference type="EMBL" id="KI536661">
    <property type="protein sequence ID" value="ESR52715.1"/>
    <property type="molecule type" value="Genomic_DNA"/>
</dbReference>
<name>V4TM54_CITCL</name>
<proteinExistence type="predicted"/>
<keyword evidence="2" id="KW-1185">Reference proteome</keyword>
<dbReference type="AlphaFoldDB" id="V4TM54"/>
<accession>V4TM54</accession>
<evidence type="ECO:0000313" key="1">
    <source>
        <dbReference type="EMBL" id="ESR52715.1"/>
    </source>
</evidence>
<protein>
    <submittedName>
        <fullName evidence="1">Uncharacterized protein</fullName>
    </submittedName>
</protein>
<evidence type="ECO:0000313" key="2">
    <source>
        <dbReference type="Proteomes" id="UP000030687"/>
    </source>
</evidence>
<reference evidence="1 2" key="1">
    <citation type="submission" date="2013-10" db="EMBL/GenBank/DDBJ databases">
        <authorList>
            <consortium name="International Citrus Genome Consortium"/>
            <person name="Jenkins J."/>
            <person name="Schmutz J."/>
            <person name="Prochnik S."/>
            <person name="Rokhsar D."/>
            <person name="Gmitter F."/>
            <person name="Ollitrault P."/>
            <person name="Machado M."/>
            <person name="Talon M."/>
            <person name="Wincker P."/>
            <person name="Jaillon O."/>
            <person name="Morgante M."/>
        </authorList>
    </citation>
    <scope>NUCLEOTIDE SEQUENCE</scope>
    <source>
        <strain evidence="2">cv. Clemenules</strain>
    </source>
</reference>
<organism evidence="1 2">
    <name type="scientific">Citrus clementina</name>
    <name type="common">Clementine</name>
    <name type="synonym">Citrus deliciosa x Citrus sinensis</name>
    <dbReference type="NCBI Taxonomy" id="85681"/>
    <lineage>
        <taxon>Eukaryota</taxon>
        <taxon>Viridiplantae</taxon>
        <taxon>Streptophyta</taxon>
        <taxon>Embryophyta</taxon>
        <taxon>Tracheophyta</taxon>
        <taxon>Spermatophyta</taxon>
        <taxon>Magnoliopsida</taxon>
        <taxon>eudicotyledons</taxon>
        <taxon>Gunneridae</taxon>
        <taxon>Pentapetalae</taxon>
        <taxon>rosids</taxon>
        <taxon>malvids</taxon>
        <taxon>Sapindales</taxon>
        <taxon>Rutaceae</taxon>
        <taxon>Aurantioideae</taxon>
        <taxon>Citrus</taxon>
    </lineage>
</organism>
<sequence>MVLKTNQVRHFILSTTAISYEYDTNKTSAATPPTPRIILLSVQERNIFMLRVYLRVTIANDEMTKAMKAEYVGAEYRVTYYVYCSRLDSLNYFELSLS</sequence>
<dbReference type="InParanoid" id="V4TM54"/>
<dbReference type="Proteomes" id="UP000030687">
    <property type="component" value="Unassembled WGS sequence"/>
</dbReference>
<dbReference type="Gramene" id="ESR52715">
    <property type="protein sequence ID" value="ESR52715"/>
    <property type="gene ID" value="CICLE_v10023031mg"/>
</dbReference>
<dbReference type="KEGG" id="cic:CICLE_v10023031mg"/>
<gene>
    <name evidence="1" type="ORF">CICLE_v10023031mg</name>
</gene>